<dbReference type="STRING" id="269621.A0A238F4V7"/>
<dbReference type="GO" id="GO:0005739">
    <property type="term" value="C:mitochondrion"/>
    <property type="evidence" value="ECO:0007669"/>
    <property type="project" value="TreeGrafter"/>
</dbReference>
<dbReference type="OrthoDB" id="240216at2759"/>
<name>A0A238F4V7_9BASI</name>
<dbReference type="GO" id="GO:0004092">
    <property type="term" value="F:carnitine O-acetyltransferase activity"/>
    <property type="evidence" value="ECO:0007669"/>
    <property type="project" value="TreeGrafter"/>
</dbReference>
<dbReference type="Gene3D" id="3.30.559.10">
    <property type="entry name" value="Chloramphenicol acetyltransferase-like domain"/>
    <property type="match status" value="1"/>
</dbReference>
<organism evidence="6 7">
    <name type="scientific">Microbotryum intermedium</name>
    <dbReference type="NCBI Taxonomy" id="269621"/>
    <lineage>
        <taxon>Eukaryota</taxon>
        <taxon>Fungi</taxon>
        <taxon>Dikarya</taxon>
        <taxon>Basidiomycota</taxon>
        <taxon>Pucciniomycotina</taxon>
        <taxon>Microbotryomycetes</taxon>
        <taxon>Microbotryales</taxon>
        <taxon>Microbotryaceae</taxon>
        <taxon>Microbotryum</taxon>
    </lineage>
</organism>
<evidence type="ECO:0000256" key="1">
    <source>
        <dbReference type="ARBA" id="ARBA00005232"/>
    </source>
</evidence>
<dbReference type="GO" id="GO:0005777">
    <property type="term" value="C:peroxisome"/>
    <property type="evidence" value="ECO:0007669"/>
    <property type="project" value="TreeGrafter"/>
</dbReference>
<dbReference type="InterPro" id="IPR039551">
    <property type="entry name" value="Cho/carn_acyl_trans"/>
</dbReference>
<dbReference type="PANTHER" id="PTHR22589">
    <property type="entry name" value="CARNITINE O-ACYLTRANSFERASE"/>
    <property type="match status" value="1"/>
</dbReference>
<evidence type="ECO:0000313" key="6">
    <source>
        <dbReference type="EMBL" id="SCV66893.1"/>
    </source>
</evidence>
<evidence type="ECO:0000313" key="7">
    <source>
        <dbReference type="Proteomes" id="UP000198372"/>
    </source>
</evidence>
<sequence length="739" mass="82979">MLVPRRVAATHSSHSARSVLSHHSSSRSFIVPHARVPPLLVTGSRSFHFTKPNMTMTMTPRTPSWSEWRLNPPSATPLDSTTFKNQHRLPKLPVPDVDVTLDKVLASCRPLASDEGEFEELRTKVERFRQGLGKTLQERLVRRRETEGMRNWIAEWWDHDAYMAYRDSVVVNVAIMPNDANPTYSMASVLQVSYYYGFKKLPQAPSSVPSPPSSDPAYVAASIIHTALEFRRLLIKGLLEPEPAGKEGELCMESYKWAFNANRIPAKPADYAVKIREDAREAQHVVVVLRNRFYKVPVVDGKGREFTVQEMRKGLQGLLDGVEKEVKGEGEGVGILTGLNRDTWTDAYQHLIQDERNKKIVEEISNSAFVVAFDQHRPEPRMEKVEGKGGKNLAGEGIRDFSERLWKAGGEGKGIGEGANRWWDKPQQWVVFANGESGFIGEHSCMDGTPTARLSDFVSKRLLTRQPIEVGSSDPAPQATPQIEALEFNVDAKTQKAIEEGKKEFEQHVGGHEMFYLHYGRYGKEGIKRNKTSPDGWVQMAFQLAYYMTHGKPCGTYEAAQVRRFQLGRTVFRPIVVETVRICTSATLAFAQAMTSSSTSLSEKRSLFAQAISQHGMDMKAASSGLGIDRHLFGLKHLFNSPEEASSSEAQLFQDHLLKRSSTWTMSTSQIYIEHSPAYGWGRVDPNGYGIPYMIHKDYLQFTVTCERHMKGKEFIANLGKAADMIMDMMETSAVEAKA</sequence>
<dbReference type="SUPFAM" id="SSF52777">
    <property type="entry name" value="CoA-dependent acyltransferases"/>
    <property type="match status" value="2"/>
</dbReference>
<keyword evidence="7" id="KW-1185">Reference proteome</keyword>
<keyword evidence="2" id="KW-0808">Transferase</keyword>
<evidence type="ECO:0000256" key="2">
    <source>
        <dbReference type="ARBA" id="ARBA00022679"/>
    </source>
</evidence>
<keyword evidence="3" id="KW-0012">Acyltransferase</keyword>
<dbReference type="InterPro" id="IPR042231">
    <property type="entry name" value="Cho/carn_acyl_trans_2"/>
</dbReference>
<dbReference type="Proteomes" id="UP000198372">
    <property type="component" value="Unassembled WGS sequence"/>
</dbReference>
<feature type="domain" description="Choline/carnitine acyltransferase" evidence="5">
    <location>
        <begin position="92"/>
        <end position="719"/>
    </location>
</feature>
<protein>
    <submittedName>
        <fullName evidence="6">BQ2448_5539 protein</fullName>
    </submittedName>
</protein>
<proteinExistence type="inferred from homology"/>
<comment type="similarity">
    <text evidence="1">Belongs to the carnitine/choline acetyltransferase family.</text>
</comment>
<dbReference type="Gene3D" id="3.30.559.70">
    <property type="entry name" value="Choline/Carnitine o-acyltransferase, domain 2"/>
    <property type="match status" value="1"/>
</dbReference>
<dbReference type="EMBL" id="FMSP01000001">
    <property type="protein sequence ID" value="SCV66893.1"/>
    <property type="molecule type" value="Genomic_DNA"/>
</dbReference>
<evidence type="ECO:0000259" key="5">
    <source>
        <dbReference type="Pfam" id="PF00755"/>
    </source>
</evidence>
<evidence type="ECO:0000256" key="3">
    <source>
        <dbReference type="ARBA" id="ARBA00023315"/>
    </source>
</evidence>
<dbReference type="InterPro" id="IPR023213">
    <property type="entry name" value="CAT-like_dom_sf"/>
</dbReference>
<dbReference type="PANTHER" id="PTHR22589:SF103">
    <property type="entry name" value="CARNITINE O-ACETYL-TRANSFERASE, ISOFORM A-RELATED"/>
    <property type="match status" value="1"/>
</dbReference>
<dbReference type="Pfam" id="PF00755">
    <property type="entry name" value="Carn_acyltransf"/>
    <property type="match status" value="1"/>
</dbReference>
<accession>A0A238F4V7</accession>
<reference evidence="7" key="1">
    <citation type="submission" date="2016-09" db="EMBL/GenBank/DDBJ databases">
        <authorList>
            <person name="Jeantristanb JTB J.-T."/>
            <person name="Ricardo R."/>
        </authorList>
    </citation>
    <scope>NUCLEOTIDE SEQUENCE [LARGE SCALE GENOMIC DNA]</scope>
</reference>
<gene>
    <name evidence="6" type="ORF">BQ2448_5539</name>
</gene>
<feature type="active site" description="Proton acceptor" evidence="4">
    <location>
        <position position="443"/>
    </location>
</feature>
<evidence type="ECO:0000256" key="4">
    <source>
        <dbReference type="PIRSR" id="PIRSR600542-1"/>
    </source>
</evidence>
<dbReference type="InterPro" id="IPR000542">
    <property type="entry name" value="Carn_acyl_trans"/>
</dbReference>
<dbReference type="AlphaFoldDB" id="A0A238F4V7"/>
<dbReference type="GO" id="GO:0009437">
    <property type="term" value="P:carnitine metabolic process"/>
    <property type="evidence" value="ECO:0007669"/>
    <property type="project" value="TreeGrafter"/>
</dbReference>